<evidence type="ECO:0000313" key="2">
    <source>
        <dbReference type="Proteomes" id="UP000193118"/>
    </source>
</evidence>
<organism evidence="1 2">
    <name type="scientific">Neisseria dentiae</name>
    <dbReference type="NCBI Taxonomy" id="194197"/>
    <lineage>
        <taxon>Bacteria</taxon>
        <taxon>Pseudomonadati</taxon>
        <taxon>Pseudomonadota</taxon>
        <taxon>Betaproteobacteria</taxon>
        <taxon>Neisseriales</taxon>
        <taxon>Neisseriaceae</taxon>
        <taxon>Neisseria</taxon>
    </lineage>
</organism>
<name>A0A1X3DGB3_9NEIS</name>
<dbReference type="Proteomes" id="UP000193118">
    <property type="component" value="Unassembled WGS sequence"/>
</dbReference>
<protein>
    <submittedName>
        <fullName evidence="1">Uncharacterized protein</fullName>
    </submittedName>
</protein>
<keyword evidence="2" id="KW-1185">Reference proteome</keyword>
<accession>A0A1X3DGB3</accession>
<sequence length="66" mass="7423">MPLKSLEDIFAKASAHENTCVMPGLDPGIFLFQKKYQILGSSPSMTTVGYFRRPALRPSEILKTRH</sequence>
<reference evidence="2" key="1">
    <citation type="submission" date="2017-01" db="EMBL/GenBank/DDBJ databases">
        <authorList>
            <person name="Wolfgang W.J."/>
            <person name="Cole J."/>
            <person name="Wroblewski D."/>
            <person name="Mcginnis J."/>
            <person name="Musser K.A."/>
        </authorList>
    </citation>
    <scope>NUCLEOTIDE SEQUENCE [LARGE SCALE GENOMIC DNA]</scope>
    <source>
        <strain evidence="2">DSM 19151</strain>
    </source>
</reference>
<dbReference type="STRING" id="194197.BWD09_00350"/>
<dbReference type="EMBL" id="MTBO01000001">
    <property type="protein sequence ID" value="OSI18752.1"/>
    <property type="molecule type" value="Genomic_DNA"/>
</dbReference>
<comment type="caution">
    <text evidence="1">The sequence shown here is derived from an EMBL/GenBank/DDBJ whole genome shotgun (WGS) entry which is preliminary data.</text>
</comment>
<evidence type="ECO:0000313" key="1">
    <source>
        <dbReference type="EMBL" id="OSI18752.1"/>
    </source>
</evidence>
<proteinExistence type="predicted"/>
<gene>
    <name evidence="1" type="ORF">BWD09_00350</name>
</gene>
<dbReference type="AlphaFoldDB" id="A0A1X3DGB3"/>